<protein>
    <recommendedName>
        <fullName evidence="1">HTH cro/C1-type domain-containing protein</fullName>
    </recommendedName>
</protein>
<name>A0A1U9K5D1_9BACL</name>
<dbReference type="InterPro" id="IPR010982">
    <property type="entry name" value="Lambda_DNA-bd_dom_sf"/>
</dbReference>
<gene>
    <name evidence="2" type="ORF">B0W44_05215</name>
</gene>
<sequence length="83" mass="9538">MAGKRVKLIELRGSHKRPKVAKEIGITPQMLGMIERGDRTPSLSLAIRIAEYYKVSVEDIFFDEFGHESFPNDHPKTERRKLA</sequence>
<dbReference type="SMART" id="SM00530">
    <property type="entry name" value="HTH_XRE"/>
    <property type="match status" value="1"/>
</dbReference>
<accession>A0A1U9K5D1</accession>
<dbReference type="PROSITE" id="PS50943">
    <property type="entry name" value="HTH_CROC1"/>
    <property type="match status" value="1"/>
</dbReference>
<evidence type="ECO:0000259" key="1">
    <source>
        <dbReference type="PROSITE" id="PS50943"/>
    </source>
</evidence>
<proteinExistence type="predicted"/>
<evidence type="ECO:0000313" key="2">
    <source>
        <dbReference type="EMBL" id="AQS55267.1"/>
    </source>
</evidence>
<dbReference type="Proteomes" id="UP000188603">
    <property type="component" value="Chromosome"/>
</dbReference>
<dbReference type="Pfam" id="PF01381">
    <property type="entry name" value="HTH_3"/>
    <property type="match status" value="1"/>
</dbReference>
<organism evidence="2 3">
    <name type="scientific">Novibacillus thermophilus</name>
    <dbReference type="NCBI Taxonomy" id="1471761"/>
    <lineage>
        <taxon>Bacteria</taxon>
        <taxon>Bacillati</taxon>
        <taxon>Bacillota</taxon>
        <taxon>Bacilli</taxon>
        <taxon>Bacillales</taxon>
        <taxon>Thermoactinomycetaceae</taxon>
        <taxon>Novibacillus</taxon>
    </lineage>
</organism>
<dbReference type="RefSeq" id="WP_077719088.1">
    <property type="nucleotide sequence ID" value="NZ_CP019699.1"/>
</dbReference>
<dbReference type="EMBL" id="CP019699">
    <property type="protein sequence ID" value="AQS55267.1"/>
    <property type="molecule type" value="Genomic_DNA"/>
</dbReference>
<dbReference type="AlphaFoldDB" id="A0A1U9K5D1"/>
<dbReference type="CDD" id="cd00093">
    <property type="entry name" value="HTH_XRE"/>
    <property type="match status" value="1"/>
</dbReference>
<dbReference type="OrthoDB" id="9808239at2"/>
<dbReference type="STRING" id="1471761.B0W44_05215"/>
<dbReference type="SUPFAM" id="SSF47413">
    <property type="entry name" value="lambda repressor-like DNA-binding domains"/>
    <property type="match status" value="1"/>
</dbReference>
<feature type="domain" description="HTH cro/C1-type" evidence="1">
    <location>
        <begin position="8"/>
        <end position="60"/>
    </location>
</feature>
<dbReference type="Gene3D" id="1.10.260.40">
    <property type="entry name" value="lambda repressor-like DNA-binding domains"/>
    <property type="match status" value="1"/>
</dbReference>
<dbReference type="GO" id="GO:0003677">
    <property type="term" value="F:DNA binding"/>
    <property type="evidence" value="ECO:0007669"/>
    <property type="project" value="InterPro"/>
</dbReference>
<keyword evidence="3" id="KW-1185">Reference proteome</keyword>
<evidence type="ECO:0000313" key="3">
    <source>
        <dbReference type="Proteomes" id="UP000188603"/>
    </source>
</evidence>
<dbReference type="KEGG" id="ntr:B0W44_05215"/>
<reference evidence="2 3" key="1">
    <citation type="journal article" date="2015" name="Int. J. Syst. Evol. Microbiol.">
        <title>Novibacillus thermophilus gen. nov., sp. nov., a Gram-staining-negative and moderately thermophilic member of the family Thermoactinomycetaceae.</title>
        <authorList>
            <person name="Yang G."/>
            <person name="Chen J."/>
            <person name="Zhou S."/>
        </authorList>
    </citation>
    <scope>NUCLEOTIDE SEQUENCE [LARGE SCALE GENOMIC DNA]</scope>
    <source>
        <strain evidence="2 3">SG-1</strain>
    </source>
</reference>
<dbReference type="InterPro" id="IPR001387">
    <property type="entry name" value="Cro/C1-type_HTH"/>
</dbReference>